<gene>
    <name evidence="1" type="ORF">ACAOBT_LOCUS35881</name>
</gene>
<keyword evidence="2" id="KW-1185">Reference proteome</keyword>
<protein>
    <submittedName>
        <fullName evidence="1">Uncharacterized protein</fullName>
    </submittedName>
</protein>
<dbReference type="Proteomes" id="UP001152888">
    <property type="component" value="Unassembled WGS sequence"/>
</dbReference>
<accession>A0A9P0VPY6</accession>
<evidence type="ECO:0000313" key="1">
    <source>
        <dbReference type="EMBL" id="CAH2017228.1"/>
    </source>
</evidence>
<name>A0A9P0VPY6_ACAOB</name>
<proteinExistence type="predicted"/>
<evidence type="ECO:0000313" key="2">
    <source>
        <dbReference type="Proteomes" id="UP001152888"/>
    </source>
</evidence>
<comment type="caution">
    <text evidence="1">The sequence shown here is derived from an EMBL/GenBank/DDBJ whole genome shotgun (WGS) entry which is preliminary data.</text>
</comment>
<reference evidence="1" key="1">
    <citation type="submission" date="2022-03" db="EMBL/GenBank/DDBJ databases">
        <authorList>
            <person name="Sayadi A."/>
        </authorList>
    </citation>
    <scope>NUCLEOTIDE SEQUENCE</scope>
</reference>
<dbReference type="EMBL" id="CAKOFQ010009173">
    <property type="protein sequence ID" value="CAH2017228.1"/>
    <property type="molecule type" value="Genomic_DNA"/>
</dbReference>
<organism evidence="1 2">
    <name type="scientific">Acanthoscelides obtectus</name>
    <name type="common">Bean weevil</name>
    <name type="synonym">Bruchus obtectus</name>
    <dbReference type="NCBI Taxonomy" id="200917"/>
    <lineage>
        <taxon>Eukaryota</taxon>
        <taxon>Metazoa</taxon>
        <taxon>Ecdysozoa</taxon>
        <taxon>Arthropoda</taxon>
        <taxon>Hexapoda</taxon>
        <taxon>Insecta</taxon>
        <taxon>Pterygota</taxon>
        <taxon>Neoptera</taxon>
        <taxon>Endopterygota</taxon>
        <taxon>Coleoptera</taxon>
        <taxon>Polyphaga</taxon>
        <taxon>Cucujiformia</taxon>
        <taxon>Chrysomeloidea</taxon>
        <taxon>Chrysomelidae</taxon>
        <taxon>Bruchinae</taxon>
        <taxon>Bruchini</taxon>
        <taxon>Acanthoscelides</taxon>
    </lineage>
</organism>
<sequence>MWRLWSLVKSLSFIETFLSTISNRSSAVRGRLKWLLTVANFGVGLWRNCEPEATLEVFSVESWFRPVIHPVTKYLFEHFHD</sequence>
<dbReference type="AlphaFoldDB" id="A0A9P0VPY6"/>